<feature type="binding site" evidence="13">
    <location>
        <position position="196"/>
    </location>
    <ligand>
        <name>substrate</name>
    </ligand>
</feature>
<evidence type="ECO:0000256" key="3">
    <source>
        <dbReference type="ARBA" id="ARBA00011738"/>
    </source>
</evidence>
<keyword evidence="8 12" id="KW-0220">Diaminopimelate biosynthesis</keyword>
<dbReference type="Gene3D" id="3.40.50.720">
    <property type="entry name" value="NAD(P)-binding Rossmann-like Domain"/>
    <property type="match status" value="1"/>
</dbReference>
<dbReference type="PIRSF" id="PIRSF025648">
    <property type="entry name" value="DDH"/>
    <property type="match status" value="1"/>
</dbReference>
<keyword evidence="6 12" id="KW-0028">Amino-acid biosynthesis</keyword>
<accession>A0A508A7W0</accession>
<dbReference type="EMBL" id="VICB01000010">
    <property type="protein sequence ID" value="TQD43085.1"/>
    <property type="molecule type" value="Genomic_DNA"/>
</dbReference>
<protein>
    <recommendedName>
        <fullName evidence="5 12">Meso-diaminopimelate D-dehydrogenase</fullName>
        <shortName evidence="12">DAPDH</shortName>
        <shortName evidence="12">Meso-DAP dehydrogenase</shortName>
        <ecNumber evidence="4 12">1.4.1.16</ecNumber>
    </recommendedName>
</protein>
<feature type="binding site" evidence="13">
    <location>
        <begin position="89"/>
        <end position="91"/>
    </location>
    <ligand>
        <name>NADP(+)</name>
        <dbReference type="ChEBI" id="CHEBI:58349"/>
    </ligand>
</feature>
<dbReference type="InterPro" id="IPR036291">
    <property type="entry name" value="NAD(P)-bd_dom_sf"/>
</dbReference>
<dbReference type="AlphaFoldDB" id="A0A508A7W0"/>
<feature type="binding site" evidence="13">
    <location>
        <position position="170"/>
    </location>
    <ligand>
        <name>substrate</name>
    </ligand>
</feature>
<dbReference type="RefSeq" id="WP_141424283.1">
    <property type="nucleotide sequence ID" value="NZ_JASPFB010000010.1"/>
</dbReference>
<feature type="domain" description="Meso-diaminopimelate D-dehydrogenase C-terminal" evidence="14">
    <location>
        <begin position="119"/>
        <end position="272"/>
    </location>
</feature>
<dbReference type="Proteomes" id="UP000319010">
    <property type="component" value="Unassembled WGS sequence"/>
</dbReference>
<comment type="caution">
    <text evidence="15">The sequence shown here is derived from an EMBL/GenBank/DDBJ whole genome shotgun (WGS) entry which is preliminary data.</text>
</comment>
<evidence type="ECO:0000256" key="7">
    <source>
        <dbReference type="ARBA" id="ARBA00022857"/>
    </source>
</evidence>
<evidence type="ECO:0000256" key="13">
    <source>
        <dbReference type="PIRSR" id="PIRSR025648-1"/>
    </source>
</evidence>
<organism evidence="15 16">
    <name type="scientific">Actinomyces johnsonii</name>
    <dbReference type="NCBI Taxonomy" id="544581"/>
    <lineage>
        <taxon>Bacteria</taxon>
        <taxon>Bacillati</taxon>
        <taxon>Actinomycetota</taxon>
        <taxon>Actinomycetes</taxon>
        <taxon>Actinomycetales</taxon>
        <taxon>Actinomycetaceae</taxon>
        <taxon>Actinomyces</taxon>
    </lineage>
</organism>
<feature type="binding site" evidence="13">
    <location>
        <position position="246"/>
    </location>
    <ligand>
        <name>substrate</name>
    </ligand>
</feature>
<evidence type="ECO:0000259" key="14">
    <source>
        <dbReference type="Pfam" id="PF16654"/>
    </source>
</evidence>
<evidence type="ECO:0000256" key="4">
    <source>
        <dbReference type="ARBA" id="ARBA00012080"/>
    </source>
</evidence>
<reference evidence="15 16" key="1">
    <citation type="submission" date="2019-06" db="EMBL/GenBank/DDBJ databases">
        <title>Draft genome sequence of Actinomyces johnsonii CCUG 34287T.</title>
        <authorList>
            <person name="Salva-Serra F."/>
            <person name="Cardew S."/>
            <person name="Moore E."/>
        </authorList>
    </citation>
    <scope>NUCLEOTIDE SEQUENCE [LARGE SCALE GENOMIC DNA]</scope>
    <source>
        <strain evidence="15 16">CCUG 34287</strain>
    </source>
</reference>
<dbReference type="InterPro" id="IPR010190">
    <property type="entry name" value="Diaminopimelate_DH_Ddh"/>
</dbReference>
<evidence type="ECO:0000256" key="8">
    <source>
        <dbReference type="ARBA" id="ARBA00022915"/>
    </source>
</evidence>
<comment type="pathway">
    <text evidence="1 12">Amino-acid biosynthesis; L-lysine biosynthesis via DAP pathway; DL-2,6-diaminopimelate from (S)-tetrahydrodipicolinate: step 1/1.</text>
</comment>
<sequence>MIRVAINGYGNLGRGAEQAITKNKDMELVVVFTRRDPASVTTQGAPVAHVDDMAAWADKVDVCLNCGGSATDLIEQTPAAAALFNTVDSFDTHARIPAHFAAVDAAAKASGRVALISTGWDPGLFSMLRVLGEAVLPDGATTTFWGPGVSQGHSDALRRIDGVVDAKQYTRPVEATVAAVKAGDDVELTTRSMHTRDCYVVAEEGADLARIEREIVEMPNYFADYDTTVTFITAEELASEHAGIPHGGSVIRRGHTSDGVAETVSFELQLGSNPEFTGSVLVAMARAVARLAARGESGARTVFDVTLADLSATTSEDLRAHYL</sequence>
<gene>
    <name evidence="15" type="ORF">FK256_07285</name>
</gene>
<comment type="function">
    <text evidence="12">Catalyzes the reversible NADPH-dependent reductive amination of L-2-amino-6-oxopimelate, the acyclic form of L-tetrahydrodipicolinate, to generate the meso compound, D,L-2,6-diaminopimelate.</text>
</comment>
<dbReference type="SUPFAM" id="SSF51735">
    <property type="entry name" value="NAD(P)-binding Rossmann-fold domains"/>
    <property type="match status" value="1"/>
</dbReference>
<evidence type="ECO:0000313" key="15">
    <source>
        <dbReference type="EMBL" id="TQD43085.1"/>
    </source>
</evidence>
<dbReference type="GO" id="GO:0019877">
    <property type="term" value="P:diaminopimelate biosynthetic process"/>
    <property type="evidence" value="ECO:0007669"/>
    <property type="project" value="UniProtKB-UniRule"/>
</dbReference>
<keyword evidence="13" id="KW-0547">Nucleotide-binding</keyword>
<dbReference type="NCBIfam" id="TIGR01921">
    <property type="entry name" value="DAP-DH"/>
    <property type="match status" value="1"/>
</dbReference>
<feature type="binding site" evidence="13">
    <location>
        <begin position="9"/>
        <end position="12"/>
    </location>
    <ligand>
        <name>NADP(+)</name>
        <dbReference type="ChEBI" id="CHEBI:58349"/>
    </ligand>
</feature>
<evidence type="ECO:0000256" key="1">
    <source>
        <dbReference type="ARBA" id="ARBA00004896"/>
    </source>
</evidence>
<evidence type="ECO:0000256" key="12">
    <source>
        <dbReference type="PIRNR" id="PIRNR025648"/>
    </source>
</evidence>
<comment type="similarity">
    <text evidence="2 12">Belongs to the diaminopimelate dehydrogenase family.</text>
</comment>
<dbReference type="InterPro" id="IPR032094">
    <property type="entry name" value="Meso-DAP_DH_C"/>
</dbReference>
<dbReference type="Gene3D" id="3.30.360.10">
    <property type="entry name" value="Dihydrodipicolinate Reductase, domain 2"/>
    <property type="match status" value="1"/>
</dbReference>
<dbReference type="Pfam" id="PF16654">
    <property type="entry name" value="DAPDH_C"/>
    <property type="match status" value="1"/>
</dbReference>
<keyword evidence="9 12" id="KW-0560">Oxidoreductase</keyword>
<comment type="catalytic activity">
    <reaction evidence="11 12">
        <text>meso-2,6-diaminopimelate + NADP(+) + H2O = (S)-2-amino-6-oxoheptanedioate + NH4(+) + NADPH + H(+)</text>
        <dbReference type="Rhea" id="RHEA:13561"/>
        <dbReference type="ChEBI" id="CHEBI:15377"/>
        <dbReference type="ChEBI" id="CHEBI:15378"/>
        <dbReference type="ChEBI" id="CHEBI:28938"/>
        <dbReference type="ChEBI" id="CHEBI:57783"/>
        <dbReference type="ChEBI" id="CHEBI:57791"/>
        <dbReference type="ChEBI" id="CHEBI:58349"/>
        <dbReference type="ChEBI" id="CHEBI:58556"/>
        <dbReference type="EC" id="1.4.1.16"/>
    </reaction>
</comment>
<feature type="binding site" evidence="13">
    <location>
        <begin position="66"/>
        <end position="69"/>
    </location>
    <ligand>
        <name>NADP(+)</name>
        <dbReference type="ChEBI" id="CHEBI:58349"/>
    </ligand>
</feature>
<evidence type="ECO:0000256" key="11">
    <source>
        <dbReference type="ARBA" id="ARBA00052023"/>
    </source>
</evidence>
<evidence type="ECO:0000256" key="5">
    <source>
        <dbReference type="ARBA" id="ARBA00021654"/>
    </source>
</evidence>
<proteinExistence type="inferred from homology"/>
<dbReference type="CDD" id="cd02270">
    <property type="entry name" value="meso-DAPDH_N"/>
    <property type="match status" value="1"/>
</dbReference>
<dbReference type="GO" id="GO:0000166">
    <property type="term" value="F:nucleotide binding"/>
    <property type="evidence" value="ECO:0007669"/>
    <property type="project" value="UniProtKB-KW"/>
</dbReference>
<feature type="binding site" evidence="13">
    <location>
        <position position="145"/>
    </location>
    <ligand>
        <name>substrate</name>
    </ligand>
</feature>
<dbReference type="EC" id="1.4.1.16" evidence="4 12"/>
<evidence type="ECO:0000256" key="9">
    <source>
        <dbReference type="ARBA" id="ARBA00023002"/>
    </source>
</evidence>
<dbReference type="UniPathway" id="UPA00034">
    <property type="reaction ID" value="UER00026"/>
</dbReference>
<name>A0A508A7W0_9ACTO</name>
<feature type="binding site" evidence="13">
    <location>
        <begin position="33"/>
        <end position="35"/>
    </location>
    <ligand>
        <name>NADP(+)</name>
        <dbReference type="ChEBI" id="CHEBI:58349"/>
    </ligand>
</feature>
<keyword evidence="10 12" id="KW-0457">Lysine biosynthesis</keyword>
<dbReference type="GO" id="GO:0047850">
    <property type="term" value="F:diaminopimelate dehydrogenase activity"/>
    <property type="evidence" value="ECO:0007669"/>
    <property type="project" value="UniProtKB-UniRule"/>
</dbReference>
<keyword evidence="7 12" id="KW-0521">NADP</keyword>
<dbReference type="SUPFAM" id="SSF55347">
    <property type="entry name" value="Glyceraldehyde-3-phosphate dehydrogenase-like, C-terminal domain"/>
    <property type="match status" value="1"/>
</dbReference>
<evidence type="ECO:0000256" key="10">
    <source>
        <dbReference type="ARBA" id="ARBA00023154"/>
    </source>
</evidence>
<evidence type="ECO:0000313" key="16">
    <source>
        <dbReference type="Proteomes" id="UP000319010"/>
    </source>
</evidence>
<dbReference type="GO" id="GO:0009089">
    <property type="term" value="P:lysine biosynthetic process via diaminopimelate"/>
    <property type="evidence" value="ECO:0007669"/>
    <property type="project" value="UniProtKB-UniRule"/>
</dbReference>
<feature type="binding site" evidence="13">
    <location>
        <position position="273"/>
    </location>
    <ligand>
        <name>substrate</name>
    </ligand>
</feature>
<evidence type="ECO:0000256" key="6">
    <source>
        <dbReference type="ARBA" id="ARBA00022605"/>
    </source>
</evidence>
<evidence type="ECO:0000256" key="2">
    <source>
        <dbReference type="ARBA" id="ARBA00007442"/>
    </source>
</evidence>
<comment type="subunit">
    <text evidence="3 12">Homodimer.</text>
</comment>
<feature type="binding site" evidence="13">
    <location>
        <begin position="118"/>
        <end position="122"/>
    </location>
    <ligand>
        <name>NADP(+)</name>
        <dbReference type="ChEBI" id="CHEBI:58349"/>
    </ligand>
</feature>